<name>A0A546Y2I6_AGRTU</name>
<dbReference type="RefSeq" id="WP_142856095.1">
    <property type="nucleotide sequence ID" value="NZ_SGOE01000002.1"/>
</dbReference>
<feature type="signal peptide" evidence="1">
    <location>
        <begin position="1"/>
        <end position="26"/>
    </location>
</feature>
<dbReference type="Proteomes" id="UP000317023">
    <property type="component" value="Unassembled WGS sequence"/>
</dbReference>
<dbReference type="InterPro" id="IPR017853">
    <property type="entry name" value="GH"/>
</dbReference>
<protein>
    <submittedName>
        <fullName evidence="2">Uncharacterized protein</fullName>
    </submittedName>
</protein>
<sequence length="442" mass="48525">MNGKRPVTMGRLTRRSLLSAAPFALAAAGGLYPASGRAQSVFSADTETFLDSVGVCGHFARPTGIYPEAFERILPELEALGVRHLRDEGLITARDNRDSPAFRRLRRIVAAGLRLTIICYDDLNPYVSTPLDRIADFHSWCDEGIVVLEGSNEPTLTKDPANAPGISARHQTALHEMIRSTPELNAIPLAAPSYVLTNRELAPDLQAISDYGNIHPYAGMEHPETTGPGALSRSVAASAHIAAGRPMLATEIGYHTSMEPKTFHFPVTEGIKARYMPRALLWCFISGIRRAYIYEMVSSFAQDNTNPESSFGLLRHDLSRTPAFEAVRALLSLCKATRPGGPAERRLDFSGSDSERVTLQLKRPDGALLVPVWLGIRGWQWPARIENPPVERPAAFAVTGPHTNIIAHRFGDDGSVSQQVIPRQDDQYRLSVSDQLTVLEIF</sequence>
<comment type="caution">
    <text evidence="2">The sequence shown here is derived from an EMBL/GenBank/DDBJ whole genome shotgun (WGS) entry which is preliminary data.</text>
</comment>
<dbReference type="AlphaFoldDB" id="A0A546Y2I6"/>
<reference evidence="2 3" key="1">
    <citation type="journal article" date="2019" name="Appl. Microbiol. Biotechnol.">
        <title>Differential efficiency of wild type rhizogenic strains for rol gene transformation of plants.</title>
        <authorList>
            <person name="Desmet S."/>
            <person name="De Keyser E."/>
            <person name="Van Vaerenbergh J."/>
            <person name="Baeyen S."/>
            <person name="Van Huylenbroeck J."/>
            <person name="Geelen D."/>
            <person name="Dhooghe E."/>
        </authorList>
    </citation>
    <scope>NUCLEOTIDE SEQUENCE [LARGE SCALE GENOMIC DNA]</scope>
    <source>
        <strain evidence="2 3">MAFF210266</strain>
    </source>
</reference>
<organism evidence="2 3">
    <name type="scientific">Agrobacterium tumefaciens</name>
    <dbReference type="NCBI Taxonomy" id="358"/>
    <lineage>
        <taxon>Bacteria</taxon>
        <taxon>Pseudomonadati</taxon>
        <taxon>Pseudomonadota</taxon>
        <taxon>Alphaproteobacteria</taxon>
        <taxon>Hyphomicrobiales</taxon>
        <taxon>Rhizobiaceae</taxon>
        <taxon>Rhizobium/Agrobacterium group</taxon>
        <taxon>Agrobacterium</taxon>
        <taxon>Agrobacterium tumefaciens complex</taxon>
    </lineage>
</organism>
<evidence type="ECO:0000313" key="3">
    <source>
        <dbReference type="Proteomes" id="UP000317023"/>
    </source>
</evidence>
<evidence type="ECO:0000256" key="1">
    <source>
        <dbReference type="SAM" id="SignalP"/>
    </source>
</evidence>
<dbReference type="SUPFAM" id="SSF51445">
    <property type="entry name" value="(Trans)glycosidases"/>
    <property type="match status" value="1"/>
</dbReference>
<proteinExistence type="predicted"/>
<evidence type="ECO:0000313" key="2">
    <source>
        <dbReference type="EMBL" id="TRB07211.1"/>
    </source>
</evidence>
<feature type="chain" id="PRO_5022102008" evidence="1">
    <location>
        <begin position="27"/>
        <end position="442"/>
    </location>
</feature>
<dbReference type="Gene3D" id="3.20.20.80">
    <property type="entry name" value="Glycosidases"/>
    <property type="match status" value="1"/>
</dbReference>
<accession>A0A546Y2I6</accession>
<keyword evidence="1" id="KW-0732">Signal</keyword>
<dbReference type="EMBL" id="SGOE01000002">
    <property type="protein sequence ID" value="TRB07211.1"/>
    <property type="molecule type" value="Genomic_DNA"/>
</dbReference>
<gene>
    <name evidence="2" type="ORF">EXN61_08765</name>
</gene>